<dbReference type="PROSITE" id="PS50048">
    <property type="entry name" value="ZN2_CY6_FUNGAL_2"/>
    <property type="match status" value="1"/>
</dbReference>
<evidence type="ECO:0000313" key="11">
    <source>
        <dbReference type="Proteomes" id="UP000279259"/>
    </source>
</evidence>
<evidence type="ECO:0000256" key="4">
    <source>
        <dbReference type="ARBA" id="ARBA00023125"/>
    </source>
</evidence>
<dbReference type="Pfam" id="PF00172">
    <property type="entry name" value="Zn_clus"/>
    <property type="match status" value="1"/>
</dbReference>
<evidence type="ECO:0000256" key="8">
    <source>
        <dbReference type="SAM" id="MobiDB-lite"/>
    </source>
</evidence>
<feature type="region of interest" description="Disordered" evidence="8">
    <location>
        <begin position="214"/>
        <end position="238"/>
    </location>
</feature>
<feature type="compositionally biased region" description="Basic and acidic residues" evidence="8">
    <location>
        <begin position="223"/>
        <end position="232"/>
    </location>
</feature>
<dbReference type="CDD" id="cd00067">
    <property type="entry name" value="GAL4"/>
    <property type="match status" value="1"/>
</dbReference>
<dbReference type="EMBL" id="RSCD01000006">
    <property type="protein sequence ID" value="RSH92495.1"/>
    <property type="molecule type" value="Genomic_DNA"/>
</dbReference>
<keyword evidence="4" id="KW-0238">DNA-binding</keyword>
<dbReference type="SMART" id="SM00066">
    <property type="entry name" value="GAL4"/>
    <property type="match status" value="1"/>
</dbReference>
<evidence type="ECO:0000256" key="6">
    <source>
        <dbReference type="ARBA" id="ARBA00023242"/>
    </source>
</evidence>
<accession>A0A427YN43</accession>
<dbReference type="InterPro" id="IPR036864">
    <property type="entry name" value="Zn2-C6_fun-type_DNA-bd_sf"/>
</dbReference>
<dbReference type="GO" id="GO:0000976">
    <property type="term" value="F:transcription cis-regulatory region binding"/>
    <property type="evidence" value="ECO:0007669"/>
    <property type="project" value="TreeGrafter"/>
</dbReference>
<organism evidence="10 11">
    <name type="scientific">Saitozyma podzolica</name>
    <dbReference type="NCBI Taxonomy" id="1890683"/>
    <lineage>
        <taxon>Eukaryota</taxon>
        <taxon>Fungi</taxon>
        <taxon>Dikarya</taxon>
        <taxon>Basidiomycota</taxon>
        <taxon>Agaricomycotina</taxon>
        <taxon>Tremellomycetes</taxon>
        <taxon>Tremellales</taxon>
        <taxon>Trimorphomycetaceae</taxon>
        <taxon>Saitozyma</taxon>
    </lineage>
</organism>
<evidence type="ECO:0000256" key="1">
    <source>
        <dbReference type="ARBA" id="ARBA00004123"/>
    </source>
</evidence>
<feature type="region of interest" description="Disordered" evidence="8">
    <location>
        <begin position="1"/>
        <end position="41"/>
    </location>
</feature>
<dbReference type="PANTHER" id="PTHR31845:SF17">
    <property type="entry name" value="ZN(II)2CYS6 TRANSCRIPTION FACTOR (EUROFUNG)"/>
    <property type="match status" value="1"/>
</dbReference>
<evidence type="ECO:0000313" key="10">
    <source>
        <dbReference type="EMBL" id="RSH92495.1"/>
    </source>
</evidence>
<evidence type="ECO:0000256" key="5">
    <source>
        <dbReference type="ARBA" id="ARBA00023163"/>
    </source>
</evidence>
<dbReference type="SUPFAM" id="SSF57701">
    <property type="entry name" value="Zn2/Cys6 DNA-binding domain"/>
    <property type="match status" value="1"/>
</dbReference>
<evidence type="ECO:0000259" key="9">
    <source>
        <dbReference type="PROSITE" id="PS50048"/>
    </source>
</evidence>
<dbReference type="Pfam" id="PF04082">
    <property type="entry name" value="Fungal_trans"/>
    <property type="match status" value="1"/>
</dbReference>
<evidence type="ECO:0000256" key="3">
    <source>
        <dbReference type="ARBA" id="ARBA00023015"/>
    </source>
</evidence>
<dbReference type="GO" id="GO:0005634">
    <property type="term" value="C:nucleus"/>
    <property type="evidence" value="ECO:0007669"/>
    <property type="project" value="UniProtKB-SubCell"/>
</dbReference>
<proteinExistence type="predicted"/>
<dbReference type="Proteomes" id="UP000279259">
    <property type="component" value="Unassembled WGS sequence"/>
</dbReference>
<keyword evidence="6" id="KW-0539">Nucleus</keyword>
<dbReference type="STRING" id="1890683.A0A427YN43"/>
<sequence>MSGVTSPYPDSGSRVRRRRSSTSPTPQHAGPAAPGESTGSKRTLRACAQCRQRKQRCDGVTVPCRRCVRVGKECSFLEDGLPMLELDGLGPLPASAQPGGLVCDQGNEVRKLRGDIDALRQQMVDAQQRIVELERAARGCLDGAAQTSATIMATSHLQRSGSVEHSVPAPLPIFATASHSHSLSPTRLNNVNVLTTLANGTFSRAPMQTLRNLQSQALSSSPEDVRQRDGERAGNGLADPVSRGILTMQDAQQLFDVFFSACHDLAPCSSVRTQSKAAEVKARSPFLFTSICLIGARYWEVDDPVRSSQNWLHPRYSALVSLFDEQIRSLLLRPSSSDFTLDVVQAFLLSIQWPALDFDESGPGGKEAPPRTRFNDAYAWLLIGIAIRFAKHIGLDGCAKVDYTAQGVGEEELARMRVWLNLISIDRQYVPCHTPSTAQLPLPIGITLTVSSLTLTAGLPSSLEPPPTNVIRAFGSHPLAQPGDLKLAGLSELVAIVQRAAVSCGDVSLRNLDVISLQVANAELDEWEKRWSLVLGTSESQAHKQRMPFTALRWYRLALNAIPIGATLGESSRGTVAPTPPALAKGVEAAFQLLWQYSSEAVAERREREAATEDSTYHMNFTALSSFMFAVDSYLVTHSYAAVFLVLLYDRGCIDGEPLYPRFGRSFSHSQPNFWGGADWPSAELNCYPLTQSQPPPSVPPTSRLSRIIQFAASIFDGVCQGAAHHPAMQYRTIVANALHTLGQYQTQSENAAGTSIDDLLSSLMDPGQDWAFLRDLGFSLTET</sequence>
<dbReference type="PANTHER" id="PTHR31845">
    <property type="entry name" value="FINGER DOMAIN PROTEIN, PUTATIVE-RELATED"/>
    <property type="match status" value="1"/>
</dbReference>
<dbReference type="AlphaFoldDB" id="A0A427YN43"/>
<protein>
    <recommendedName>
        <fullName evidence="9">Zn(2)-C6 fungal-type domain-containing protein</fullName>
    </recommendedName>
</protein>
<keyword evidence="5" id="KW-0804">Transcription</keyword>
<feature type="domain" description="Zn(2)-C6 fungal-type" evidence="9">
    <location>
        <begin position="46"/>
        <end position="76"/>
    </location>
</feature>
<evidence type="ECO:0000256" key="7">
    <source>
        <dbReference type="SAM" id="Coils"/>
    </source>
</evidence>
<dbReference type="PROSITE" id="PS00463">
    <property type="entry name" value="ZN2_CY6_FUNGAL_1"/>
    <property type="match status" value="1"/>
</dbReference>
<keyword evidence="2" id="KW-0479">Metal-binding</keyword>
<comment type="subcellular location">
    <subcellularLocation>
        <location evidence="1">Nucleus</location>
    </subcellularLocation>
</comment>
<dbReference type="InterPro" id="IPR001138">
    <property type="entry name" value="Zn2Cys6_DnaBD"/>
</dbReference>
<name>A0A427YN43_9TREE</name>
<gene>
    <name evidence="10" type="ORF">EHS25_008911</name>
</gene>
<dbReference type="InterPro" id="IPR051089">
    <property type="entry name" value="prtT"/>
</dbReference>
<comment type="caution">
    <text evidence="10">The sequence shown here is derived from an EMBL/GenBank/DDBJ whole genome shotgun (WGS) entry which is preliminary data.</text>
</comment>
<dbReference type="OrthoDB" id="2588229at2759"/>
<feature type="coiled-coil region" evidence="7">
    <location>
        <begin position="109"/>
        <end position="136"/>
    </location>
</feature>
<keyword evidence="3" id="KW-0805">Transcription regulation</keyword>
<dbReference type="Gene3D" id="4.10.240.10">
    <property type="entry name" value="Zn(2)-C6 fungal-type DNA-binding domain"/>
    <property type="match status" value="1"/>
</dbReference>
<dbReference type="InterPro" id="IPR007219">
    <property type="entry name" value="XnlR_reg_dom"/>
</dbReference>
<evidence type="ECO:0000256" key="2">
    <source>
        <dbReference type="ARBA" id="ARBA00022723"/>
    </source>
</evidence>
<dbReference type="CDD" id="cd12148">
    <property type="entry name" value="fungal_TF_MHR"/>
    <property type="match status" value="1"/>
</dbReference>
<keyword evidence="11" id="KW-1185">Reference proteome</keyword>
<dbReference type="GO" id="GO:0000981">
    <property type="term" value="F:DNA-binding transcription factor activity, RNA polymerase II-specific"/>
    <property type="evidence" value="ECO:0007669"/>
    <property type="project" value="InterPro"/>
</dbReference>
<keyword evidence="7" id="KW-0175">Coiled coil</keyword>
<reference evidence="10 11" key="1">
    <citation type="submission" date="2018-11" db="EMBL/GenBank/DDBJ databases">
        <title>Genome sequence of Saitozyma podzolica DSM 27192.</title>
        <authorList>
            <person name="Aliyu H."/>
            <person name="Gorte O."/>
            <person name="Ochsenreither K."/>
        </authorList>
    </citation>
    <scope>NUCLEOTIDE SEQUENCE [LARGE SCALE GENOMIC DNA]</scope>
    <source>
        <strain evidence="10 11">DSM 27192</strain>
    </source>
</reference>
<dbReference type="GO" id="GO:0008270">
    <property type="term" value="F:zinc ion binding"/>
    <property type="evidence" value="ECO:0007669"/>
    <property type="project" value="InterPro"/>
</dbReference>